<organism evidence="1 2">
    <name type="scientific">Parasponia andersonii</name>
    <name type="common">Sponia andersonii</name>
    <dbReference type="NCBI Taxonomy" id="3476"/>
    <lineage>
        <taxon>Eukaryota</taxon>
        <taxon>Viridiplantae</taxon>
        <taxon>Streptophyta</taxon>
        <taxon>Embryophyta</taxon>
        <taxon>Tracheophyta</taxon>
        <taxon>Spermatophyta</taxon>
        <taxon>Magnoliopsida</taxon>
        <taxon>eudicotyledons</taxon>
        <taxon>Gunneridae</taxon>
        <taxon>Pentapetalae</taxon>
        <taxon>rosids</taxon>
        <taxon>fabids</taxon>
        <taxon>Rosales</taxon>
        <taxon>Cannabaceae</taxon>
        <taxon>Parasponia</taxon>
    </lineage>
</organism>
<comment type="caution">
    <text evidence="1">The sequence shown here is derived from an EMBL/GenBank/DDBJ whole genome shotgun (WGS) entry which is preliminary data.</text>
</comment>
<evidence type="ECO:0000313" key="2">
    <source>
        <dbReference type="Proteomes" id="UP000237105"/>
    </source>
</evidence>
<protein>
    <submittedName>
        <fullName evidence="1">Uncharacterized protein</fullName>
    </submittedName>
</protein>
<accession>A0A2P5B9W8</accession>
<proteinExistence type="predicted"/>
<dbReference type="EMBL" id="JXTB01000327">
    <property type="protein sequence ID" value="PON45583.1"/>
    <property type="molecule type" value="Genomic_DNA"/>
</dbReference>
<reference evidence="2" key="1">
    <citation type="submission" date="2016-06" db="EMBL/GenBank/DDBJ databases">
        <title>Parallel loss of symbiosis genes in relatives of nitrogen-fixing non-legume Parasponia.</title>
        <authorList>
            <person name="Van Velzen R."/>
            <person name="Holmer R."/>
            <person name="Bu F."/>
            <person name="Rutten L."/>
            <person name="Van Zeijl A."/>
            <person name="Liu W."/>
            <person name="Santuari L."/>
            <person name="Cao Q."/>
            <person name="Sharma T."/>
            <person name="Shen D."/>
            <person name="Roswanjaya Y."/>
            <person name="Wardhani T."/>
            <person name="Kalhor M.S."/>
            <person name="Jansen J."/>
            <person name="Van den Hoogen J."/>
            <person name="Gungor B."/>
            <person name="Hartog M."/>
            <person name="Hontelez J."/>
            <person name="Verver J."/>
            <person name="Yang W.-C."/>
            <person name="Schijlen E."/>
            <person name="Repin R."/>
            <person name="Schilthuizen M."/>
            <person name="Schranz E."/>
            <person name="Heidstra R."/>
            <person name="Miyata K."/>
            <person name="Fedorova E."/>
            <person name="Kohlen W."/>
            <person name="Bisseling T."/>
            <person name="Smit S."/>
            <person name="Geurts R."/>
        </authorList>
    </citation>
    <scope>NUCLEOTIDE SEQUENCE [LARGE SCALE GENOMIC DNA]</scope>
    <source>
        <strain evidence="2">cv. WU1-14</strain>
    </source>
</reference>
<dbReference type="Proteomes" id="UP000237105">
    <property type="component" value="Unassembled WGS sequence"/>
</dbReference>
<dbReference type="AlphaFoldDB" id="A0A2P5B9W8"/>
<gene>
    <name evidence="1" type="ORF">PanWU01x14_258040</name>
</gene>
<sequence>MLKLSVMKMFYVKLDGFVAFKKIIEGFNEDKRLSRSAFSSSSTTSSNFLLSTHLLLMCLPSRGHPCIVEKSESHKIESLVVNLISIDQGLYSASSMVGILKCWKM</sequence>
<evidence type="ECO:0000313" key="1">
    <source>
        <dbReference type="EMBL" id="PON45583.1"/>
    </source>
</evidence>
<keyword evidence="2" id="KW-1185">Reference proteome</keyword>
<name>A0A2P5B9W8_PARAD</name>